<dbReference type="PANTHER" id="PTHR40398:SF1">
    <property type="entry name" value="PTS SYSTEM GLUCITOL_SORBITOL-SPECIFIC EIIA COMPONENT"/>
    <property type="match status" value="1"/>
</dbReference>
<evidence type="ECO:0000313" key="3">
    <source>
        <dbReference type="Proteomes" id="UP000285120"/>
    </source>
</evidence>
<comment type="caution">
    <text evidence="2">The sequence shown here is derived from an EMBL/GenBank/DDBJ whole genome shotgun (WGS) entry which is preliminary data.</text>
</comment>
<dbReference type="Gene3D" id="2.40.33.40">
    <property type="entry name" value="Phosphotransferase system, glucitol/sorbitol-specific IIA component"/>
    <property type="match status" value="1"/>
</dbReference>
<evidence type="ECO:0000313" key="2">
    <source>
        <dbReference type="EMBL" id="RKD76191.1"/>
    </source>
</evidence>
<dbReference type="GO" id="GO:0016301">
    <property type="term" value="F:kinase activity"/>
    <property type="evidence" value="ECO:0007669"/>
    <property type="project" value="TreeGrafter"/>
</dbReference>
<accession>A0A419V7X7</accession>
<reference evidence="2 3" key="1">
    <citation type="submission" date="2018-09" db="EMBL/GenBank/DDBJ databases">
        <title>Genomic Encyclopedia of Archaeal and Bacterial Type Strains, Phase II (KMG-II): from individual species to whole genera.</title>
        <authorList>
            <person name="Goeker M."/>
        </authorList>
    </citation>
    <scope>NUCLEOTIDE SEQUENCE [LARGE SCALE GENOMIC DNA]</scope>
    <source>
        <strain evidence="2 3">DSM 17008</strain>
    </source>
</reference>
<dbReference type="InterPro" id="IPR036665">
    <property type="entry name" value="PTS_IIA_glucitol/sorbitol_sf"/>
</dbReference>
<evidence type="ECO:0000256" key="1">
    <source>
        <dbReference type="PROSITE-ProRule" id="PRU00420"/>
    </source>
</evidence>
<sequence>MKETVTMSEYFKAKVEYVGEEADLMWEEKMVILFNNTVPQDLKDIAIVHDGGTLAAPIEEGDEMLIGDTSFTLLFVGDKANETMTDLGHATFHFNGSASADQPGTICLEDKEIPVIEPGMIITFRKK</sequence>
<dbReference type="RefSeq" id="WP_245960889.1">
    <property type="nucleotide sequence ID" value="NZ_RAPK01000006.1"/>
</dbReference>
<dbReference type="InterPro" id="IPR004716">
    <property type="entry name" value="PTS_IIA_glucitol/sorbitol-sp"/>
</dbReference>
<dbReference type="GO" id="GO:0005737">
    <property type="term" value="C:cytoplasm"/>
    <property type="evidence" value="ECO:0007669"/>
    <property type="project" value="InterPro"/>
</dbReference>
<dbReference type="Proteomes" id="UP000285120">
    <property type="component" value="Unassembled WGS sequence"/>
</dbReference>
<dbReference type="SUPFAM" id="SSF141530">
    <property type="entry name" value="PTSIIA/GutA-like"/>
    <property type="match status" value="1"/>
</dbReference>
<dbReference type="PANTHER" id="PTHR40398">
    <property type="entry name" value="PTS SYSTEM GLUCITOL/SORBITOL-SPECIFIC EIIA COMPONENT"/>
    <property type="match status" value="1"/>
</dbReference>
<dbReference type="GO" id="GO:0009401">
    <property type="term" value="P:phosphoenolpyruvate-dependent sugar phosphotransferase system"/>
    <property type="evidence" value="ECO:0007669"/>
    <property type="project" value="InterPro"/>
</dbReference>
<gene>
    <name evidence="2" type="ORF">ATL39_0404</name>
</gene>
<dbReference type="GO" id="GO:0008982">
    <property type="term" value="F:protein-N(PI)-phosphohistidine-sugar phosphotransferase activity"/>
    <property type="evidence" value="ECO:0007669"/>
    <property type="project" value="InterPro"/>
</dbReference>
<dbReference type="Pfam" id="PF03829">
    <property type="entry name" value="PTSIIA_gutA"/>
    <property type="match status" value="1"/>
</dbReference>
<name>A0A419V7X7_9BACL</name>
<dbReference type="AlphaFoldDB" id="A0A419V7X7"/>
<protein>
    <submittedName>
        <fullName evidence="2">PTS system glucitol/sorbitol-specific IIA component</fullName>
    </submittedName>
</protein>
<keyword evidence="3" id="KW-1185">Reference proteome</keyword>
<dbReference type="PROSITE" id="PS51097">
    <property type="entry name" value="PTS_EIIA_TYPE_5"/>
    <property type="match status" value="1"/>
</dbReference>
<proteinExistence type="predicted"/>
<organism evidence="2 3">
    <name type="scientific">Sinobaca qinghaiensis</name>
    <dbReference type="NCBI Taxonomy" id="342944"/>
    <lineage>
        <taxon>Bacteria</taxon>
        <taxon>Bacillati</taxon>
        <taxon>Bacillota</taxon>
        <taxon>Bacilli</taxon>
        <taxon>Bacillales</taxon>
        <taxon>Sporolactobacillaceae</taxon>
        <taxon>Sinobaca</taxon>
    </lineage>
</organism>
<feature type="modified residue" description="Phosphohistidine; by HPr" evidence="1">
    <location>
        <position position="49"/>
    </location>
</feature>
<dbReference type="EMBL" id="RAPK01000006">
    <property type="protein sequence ID" value="RKD76191.1"/>
    <property type="molecule type" value="Genomic_DNA"/>
</dbReference>